<feature type="region of interest" description="Disordered" evidence="1">
    <location>
        <begin position="1"/>
        <end position="20"/>
    </location>
</feature>
<evidence type="ECO:0000313" key="4">
    <source>
        <dbReference type="Proteomes" id="UP000002304"/>
    </source>
</evidence>
<gene>
    <name evidence="3" type="ORF">ME1_00502</name>
</gene>
<comment type="caution">
    <text evidence="3">The sequence shown here is derived from an EMBL/GenBank/DDBJ whole genome shotgun (WGS) entry which is preliminary data.</text>
</comment>
<dbReference type="HOGENOM" id="CLU_066192_26_1_5"/>
<dbReference type="InterPro" id="IPR010982">
    <property type="entry name" value="Lambda_DNA-bd_dom_sf"/>
</dbReference>
<evidence type="ECO:0000313" key="3">
    <source>
        <dbReference type="EMBL" id="EJF89732.1"/>
    </source>
</evidence>
<dbReference type="EMBL" id="AILZ01000009">
    <property type="protein sequence ID" value="EJF89732.1"/>
    <property type="molecule type" value="Genomic_DNA"/>
</dbReference>
<name>J1JXG3_BARVI</name>
<evidence type="ECO:0000256" key="1">
    <source>
        <dbReference type="SAM" id="MobiDB-lite"/>
    </source>
</evidence>
<protein>
    <recommendedName>
        <fullName evidence="2">HTH cro/C1-type domain-containing protein</fullName>
    </recommendedName>
</protein>
<proteinExistence type="predicted"/>
<dbReference type="PATRIC" id="fig|1094562.3.peg.545"/>
<dbReference type="GO" id="GO:0003677">
    <property type="term" value="F:DNA binding"/>
    <property type="evidence" value="ECO:0007669"/>
    <property type="project" value="InterPro"/>
</dbReference>
<dbReference type="CDD" id="cd00093">
    <property type="entry name" value="HTH_XRE"/>
    <property type="match status" value="1"/>
</dbReference>
<dbReference type="STRING" id="1094562.ME1_00502"/>
<dbReference type="SUPFAM" id="SSF47413">
    <property type="entry name" value="lambda repressor-like DNA-binding domains"/>
    <property type="match status" value="1"/>
</dbReference>
<dbReference type="InterPro" id="IPR001387">
    <property type="entry name" value="Cro/C1-type_HTH"/>
</dbReference>
<evidence type="ECO:0000259" key="2">
    <source>
        <dbReference type="PROSITE" id="PS50943"/>
    </source>
</evidence>
<reference evidence="3 4" key="1">
    <citation type="submission" date="2012-03" db="EMBL/GenBank/DDBJ databases">
        <title>The Genome Sequence of Bartonella vinsonii subsp. arupensis OK-94-513.</title>
        <authorList>
            <consortium name="The Broad Institute Genome Sequencing Platform"/>
            <consortium name="The Broad Institute Genome Sequencing Center for Infectious Disease"/>
            <person name="Feldgarden M."/>
            <person name="Kirby J."/>
            <person name="Kosoy M."/>
            <person name="Birtles R."/>
            <person name="Probert W.S."/>
            <person name="Chiaraviglio L."/>
            <person name="Young S.K."/>
            <person name="Zeng Q."/>
            <person name="Gargeya S."/>
            <person name="Fitzgerald M."/>
            <person name="Haas B."/>
            <person name="Abouelleil A."/>
            <person name="Alvarado L."/>
            <person name="Arachchi H.M."/>
            <person name="Berlin A."/>
            <person name="Chapman S.B."/>
            <person name="Gearin G."/>
            <person name="Goldberg J."/>
            <person name="Griggs A."/>
            <person name="Gujja S."/>
            <person name="Hansen M."/>
            <person name="Heiman D."/>
            <person name="Howarth C."/>
            <person name="Larimer J."/>
            <person name="Lui A."/>
            <person name="MacDonald P.J.P."/>
            <person name="McCowen C."/>
            <person name="Montmayeur A."/>
            <person name="Murphy C."/>
            <person name="Neiman D."/>
            <person name="Pearson M."/>
            <person name="Priest M."/>
            <person name="Roberts A."/>
            <person name="Saif S."/>
            <person name="Shea T."/>
            <person name="Sisk P."/>
            <person name="Stolte C."/>
            <person name="Sykes S."/>
            <person name="Wortman J."/>
            <person name="Nusbaum C."/>
            <person name="Birren B."/>
        </authorList>
    </citation>
    <scope>NUCLEOTIDE SEQUENCE [LARGE SCALE GENOMIC DNA]</scope>
    <source>
        <strain evidence="3 4">OK-94-513</strain>
    </source>
</reference>
<feature type="domain" description="HTH cro/C1-type" evidence="2">
    <location>
        <begin position="53"/>
        <end position="107"/>
    </location>
</feature>
<accession>J1JXG3</accession>
<dbReference type="Gene3D" id="1.10.260.40">
    <property type="entry name" value="lambda repressor-like DNA-binding domains"/>
    <property type="match status" value="1"/>
</dbReference>
<dbReference type="PROSITE" id="PS50943">
    <property type="entry name" value="HTH_CROC1"/>
    <property type="match status" value="1"/>
</dbReference>
<dbReference type="SMART" id="SM00530">
    <property type="entry name" value="HTH_XRE"/>
    <property type="match status" value="1"/>
</dbReference>
<dbReference type="AlphaFoldDB" id="J1JXG3"/>
<dbReference type="Proteomes" id="UP000002304">
    <property type="component" value="Unassembled WGS sequence"/>
</dbReference>
<sequence>MSRCLSSTKSKKADSDSVFSSSRNTNARALATGGGSKMQTKNLFHDILIGKKIRFKRRMLKMSQKELGHHLKVSAQQIQKYETGLNRISAGRLKEIADILNVPLSFFYAEILTKQQLPYQHDEIISSREEYLLLKSFRVLNSVKQKAILQLISDQK</sequence>
<organism evidence="3 4">
    <name type="scientific">Bartonella vinsonii subsp. arupensis OK-94-513</name>
    <dbReference type="NCBI Taxonomy" id="1094562"/>
    <lineage>
        <taxon>Bacteria</taxon>
        <taxon>Pseudomonadati</taxon>
        <taxon>Pseudomonadota</taxon>
        <taxon>Alphaproteobacteria</taxon>
        <taxon>Hyphomicrobiales</taxon>
        <taxon>Bartonellaceae</taxon>
        <taxon>Bartonella</taxon>
    </lineage>
</organism>
<dbReference type="Pfam" id="PF01381">
    <property type="entry name" value="HTH_3"/>
    <property type="match status" value="1"/>
</dbReference>